<proteinExistence type="predicted"/>
<protein>
    <recommendedName>
        <fullName evidence="4">Lipoprotein</fullName>
    </recommendedName>
</protein>
<sequence>MRTGGVRGAAVDRWMVAAACGVLLMSVPGCGGSAGESHRAKGPDPTRDGRTLRGAPGNGAGRTPAPTHGPSRIPGVGDGLYRRIPDGSRQVVVVYGDDEDSPESTVALYLKEGSAWKESGRWRGHNGKAGWTTDHYLGDLRSPVGVFTLSDAGGLLDDPGTKLPYSQGDSYQAPAGLDESHRNVFDYVIAIDYNRLRGTPPHDPARPEGEEKGGGIWLHVDHEDGTLACVTLPESGMRHLLRVLDPDQEPVVVMGDRAHLRAWGQPDVLPDAQ</sequence>
<evidence type="ECO:0000313" key="3">
    <source>
        <dbReference type="Proteomes" id="UP001061298"/>
    </source>
</evidence>
<feature type="region of interest" description="Disordered" evidence="1">
    <location>
        <begin position="31"/>
        <end position="78"/>
    </location>
</feature>
<dbReference type="RefSeq" id="WP_263233503.1">
    <property type="nucleotide sequence ID" value="NZ_CP106793.1"/>
</dbReference>
<name>A0ABY6EHD6_9ACTN</name>
<accession>A0ABY6EHD6</accession>
<reference evidence="2" key="1">
    <citation type="submission" date="2022-10" db="EMBL/GenBank/DDBJ databases">
        <authorList>
            <person name="Mo P."/>
        </authorList>
    </citation>
    <scope>NUCLEOTIDE SEQUENCE</scope>
    <source>
        <strain evidence="2">HUAS 13-4</strain>
    </source>
</reference>
<evidence type="ECO:0008006" key="4">
    <source>
        <dbReference type="Google" id="ProtNLM"/>
    </source>
</evidence>
<gene>
    <name evidence="2" type="ORF">N8I84_35125</name>
</gene>
<feature type="compositionally biased region" description="Basic and acidic residues" evidence="1">
    <location>
        <begin position="36"/>
        <end position="51"/>
    </location>
</feature>
<keyword evidence="3" id="KW-1185">Reference proteome</keyword>
<dbReference type="Proteomes" id="UP001061298">
    <property type="component" value="Chromosome"/>
</dbReference>
<dbReference type="PANTHER" id="PTHR38589">
    <property type="entry name" value="BLR0621 PROTEIN"/>
    <property type="match status" value="1"/>
</dbReference>
<dbReference type="PANTHER" id="PTHR38589:SF1">
    <property type="entry name" value="BLR0621 PROTEIN"/>
    <property type="match status" value="1"/>
</dbReference>
<dbReference type="EMBL" id="CP106793">
    <property type="protein sequence ID" value="UXY23353.1"/>
    <property type="molecule type" value="Genomic_DNA"/>
</dbReference>
<evidence type="ECO:0000313" key="2">
    <source>
        <dbReference type="EMBL" id="UXY23353.1"/>
    </source>
</evidence>
<evidence type="ECO:0000256" key="1">
    <source>
        <dbReference type="SAM" id="MobiDB-lite"/>
    </source>
</evidence>
<organism evidence="2 3">
    <name type="scientific">Streptomyces cynarae</name>
    <dbReference type="NCBI Taxonomy" id="2981134"/>
    <lineage>
        <taxon>Bacteria</taxon>
        <taxon>Bacillati</taxon>
        <taxon>Actinomycetota</taxon>
        <taxon>Actinomycetes</taxon>
        <taxon>Kitasatosporales</taxon>
        <taxon>Streptomycetaceae</taxon>
        <taxon>Streptomyces</taxon>
    </lineage>
</organism>